<reference evidence="1 2" key="1">
    <citation type="submission" date="2017-01" db="EMBL/GenBank/DDBJ databases">
        <title>Novel large sulfur bacteria in the metagenomes of groundwater-fed chemosynthetic microbial mats in the Lake Huron basin.</title>
        <authorList>
            <person name="Sharrar A.M."/>
            <person name="Flood B.E."/>
            <person name="Bailey J.V."/>
            <person name="Jones D.S."/>
            <person name="Biddanda B."/>
            <person name="Ruberg S.A."/>
            <person name="Marcus D.N."/>
            <person name="Dick G.J."/>
        </authorList>
    </citation>
    <scope>NUCLEOTIDE SEQUENCE [LARGE SCALE GENOMIC DNA]</scope>
    <source>
        <strain evidence="1">A8</strain>
    </source>
</reference>
<organism evidence="1 2">
    <name type="scientific">Thiothrix lacustris</name>
    <dbReference type="NCBI Taxonomy" id="525917"/>
    <lineage>
        <taxon>Bacteria</taxon>
        <taxon>Pseudomonadati</taxon>
        <taxon>Pseudomonadota</taxon>
        <taxon>Gammaproteobacteria</taxon>
        <taxon>Thiotrichales</taxon>
        <taxon>Thiotrichaceae</taxon>
        <taxon>Thiothrix</taxon>
    </lineage>
</organism>
<dbReference type="Proteomes" id="UP000192491">
    <property type="component" value="Unassembled WGS sequence"/>
</dbReference>
<dbReference type="AlphaFoldDB" id="A0A1Y1QB07"/>
<dbReference type="EMBL" id="MTEJ01000567">
    <property type="protein sequence ID" value="OQX01553.1"/>
    <property type="molecule type" value="Genomic_DNA"/>
</dbReference>
<accession>A0A1Y1QB07</accession>
<evidence type="ECO:0000313" key="1">
    <source>
        <dbReference type="EMBL" id="OQX01553.1"/>
    </source>
</evidence>
<evidence type="ECO:0000313" key="2">
    <source>
        <dbReference type="Proteomes" id="UP000192491"/>
    </source>
</evidence>
<evidence type="ECO:0008006" key="3">
    <source>
        <dbReference type="Google" id="ProtNLM"/>
    </source>
</evidence>
<name>A0A1Y1QB07_9GAMM</name>
<comment type="caution">
    <text evidence="1">The sequence shown here is derived from an EMBL/GenBank/DDBJ whole genome shotgun (WGS) entry which is preliminary data.</text>
</comment>
<protein>
    <recommendedName>
        <fullName evidence="3">Preprotein translocase subunit YajC</fullName>
    </recommendedName>
</protein>
<dbReference type="Gene3D" id="2.30.170.10">
    <property type="match status" value="1"/>
</dbReference>
<sequence length="80" mass="9337">MSRIIFILVLLIVGYLLLKSWQRRQNLTQQHKNTPGKIPNNTRMVRCLHCNLHVPEHEAISQEGKHFCSLEHATQHLTKS</sequence>
<dbReference type="NCBIfam" id="NF041023">
    <property type="entry name" value="PP0621_fam"/>
    <property type="match status" value="1"/>
</dbReference>
<gene>
    <name evidence="1" type="ORF">BWK73_45680</name>
</gene>
<dbReference type="InterPro" id="IPR049708">
    <property type="entry name" value="PP0621-like"/>
</dbReference>
<proteinExistence type="predicted"/>